<feature type="transmembrane region" description="Helical" evidence="1">
    <location>
        <begin position="120"/>
        <end position="141"/>
    </location>
</feature>
<feature type="transmembrane region" description="Helical" evidence="1">
    <location>
        <begin position="39"/>
        <end position="57"/>
    </location>
</feature>
<keyword evidence="1" id="KW-0472">Membrane</keyword>
<feature type="transmembrane region" description="Helical" evidence="1">
    <location>
        <begin position="78"/>
        <end position="108"/>
    </location>
</feature>
<evidence type="ECO:0000313" key="3">
    <source>
        <dbReference type="EMBL" id="UUI04090.1"/>
    </source>
</evidence>
<dbReference type="Proteomes" id="UP001059773">
    <property type="component" value="Chromosome"/>
</dbReference>
<evidence type="ECO:0000256" key="1">
    <source>
        <dbReference type="SAM" id="Phobius"/>
    </source>
</evidence>
<keyword evidence="4" id="KW-1185">Reference proteome</keyword>
<dbReference type="Pfam" id="PF07331">
    <property type="entry name" value="TctB"/>
    <property type="match status" value="1"/>
</dbReference>
<dbReference type="EMBL" id="CP101914">
    <property type="protein sequence ID" value="UUI04090.1"/>
    <property type="molecule type" value="Genomic_DNA"/>
</dbReference>
<organism evidence="3 4">
    <name type="scientific">Oceanobacillus jeddahense</name>
    <dbReference type="NCBI Taxonomy" id="1462527"/>
    <lineage>
        <taxon>Bacteria</taxon>
        <taxon>Bacillati</taxon>
        <taxon>Bacillota</taxon>
        <taxon>Bacilli</taxon>
        <taxon>Bacillales</taxon>
        <taxon>Bacillaceae</taxon>
        <taxon>Oceanobacillus</taxon>
    </lineage>
</organism>
<name>A0ABY5JWA7_9BACI</name>
<protein>
    <submittedName>
        <fullName evidence="3">Tripartite tricarboxylate transporter TctB family protein</fullName>
    </submittedName>
</protein>
<gene>
    <name evidence="3" type="ORF">NP439_05230</name>
</gene>
<sequence>MLKSINNWVSLILLVIAAVYLILSYQLPAYAYTEVDADVIPKALGWLLVFLAILLFFSKDNETEEQRQRRNIPKKETGMLLGIGGLIFIYISLLEIVGFIVISTLFIFLCSLFLGYKSHIVNGVVSIAFSGFIYIIFNTLLQISLPSGILPF</sequence>
<feature type="transmembrane region" description="Helical" evidence="1">
    <location>
        <begin position="7"/>
        <end position="27"/>
    </location>
</feature>
<dbReference type="InterPro" id="IPR009936">
    <property type="entry name" value="DUF1468"/>
</dbReference>
<accession>A0ABY5JWA7</accession>
<dbReference type="RefSeq" id="WP_256709079.1">
    <property type="nucleotide sequence ID" value="NZ_JBHTNK010000023.1"/>
</dbReference>
<keyword evidence="1" id="KW-1133">Transmembrane helix</keyword>
<reference evidence="3" key="1">
    <citation type="submission" date="2022-07" db="EMBL/GenBank/DDBJ databases">
        <title>FELIX.</title>
        <authorList>
            <person name="Wan K.H."/>
            <person name="Park S."/>
            <person name="Lawrence Q."/>
            <person name="Eichenberger J.P."/>
            <person name="Booth B.W."/>
            <person name="Piaggio A.J."/>
            <person name="Chandler J.C."/>
            <person name="Franklin A.B."/>
            <person name="Celniker S.E."/>
        </authorList>
    </citation>
    <scope>NUCLEOTIDE SEQUENCE</scope>
    <source>
        <strain evidence="3">QA-1986 374</strain>
    </source>
</reference>
<proteinExistence type="predicted"/>
<feature type="domain" description="DUF1468" evidence="2">
    <location>
        <begin position="8"/>
        <end position="146"/>
    </location>
</feature>
<evidence type="ECO:0000313" key="4">
    <source>
        <dbReference type="Proteomes" id="UP001059773"/>
    </source>
</evidence>
<evidence type="ECO:0000259" key="2">
    <source>
        <dbReference type="Pfam" id="PF07331"/>
    </source>
</evidence>
<keyword evidence="1" id="KW-0812">Transmembrane</keyword>